<evidence type="ECO:0000259" key="13">
    <source>
        <dbReference type="Pfam" id="PF08546"/>
    </source>
</evidence>
<accession>A0ABQ1YHS9</accession>
<keyword evidence="8 11" id="KW-0560">Oxidoreductase</keyword>
<comment type="caution">
    <text evidence="14">The sequence shown here is derived from an EMBL/GenBank/DDBJ whole genome shotgun (WGS) entry which is preliminary data.</text>
</comment>
<evidence type="ECO:0000256" key="4">
    <source>
        <dbReference type="ARBA" id="ARBA00013014"/>
    </source>
</evidence>
<keyword evidence="15" id="KW-1185">Reference proteome</keyword>
<dbReference type="EMBL" id="BMFT01000001">
    <property type="protein sequence ID" value="GGH26465.1"/>
    <property type="molecule type" value="Genomic_DNA"/>
</dbReference>
<evidence type="ECO:0000256" key="11">
    <source>
        <dbReference type="RuleBase" id="RU362068"/>
    </source>
</evidence>
<evidence type="ECO:0000256" key="7">
    <source>
        <dbReference type="ARBA" id="ARBA00022857"/>
    </source>
</evidence>
<comment type="similarity">
    <text evidence="3 11">Belongs to the ketopantoate reductase family.</text>
</comment>
<dbReference type="InterPro" id="IPR003710">
    <property type="entry name" value="ApbA"/>
</dbReference>
<evidence type="ECO:0000313" key="15">
    <source>
        <dbReference type="Proteomes" id="UP000659344"/>
    </source>
</evidence>
<dbReference type="PANTHER" id="PTHR43765:SF2">
    <property type="entry name" value="2-DEHYDROPANTOATE 2-REDUCTASE"/>
    <property type="match status" value="1"/>
</dbReference>
<reference evidence="15" key="1">
    <citation type="journal article" date="2019" name="Int. J. Syst. Evol. Microbiol.">
        <title>The Global Catalogue of Microorganisms (GCM) 10K type strain sequencing project: providing services to taxonomists for standard genome sequencing and annotation.</title>
        <authorList>
            <consortium name="The Broad Institute Genomics Platform"/>
            <consortium name="The Broad Institute Genome Sequencing Center for Infectious Disease"/>
            <person name="Wu L."/>
            <person name="Ma J."/>
        </authorList>
    </citation>
    <scope>NUCLEOTIDE SEQUENCE [LARGE SCALE GENOMIC DNA]</scope>
    <source>
        <strain evidence="15">CGMCC 1.12769</strain>
    </source>
</reference>
<dbReference type="InterPro" id="IPR013328">
    <property type="entry name" value="6PGD_dom2"/>
</dbReference>
<dbReference type="SUPFAM" id="SSF48179">
    <property type="entry name" value="6-phosphogluconate dehydrogenase C-terminal domain-like"/>
    <property type="match status" value="1"/>
</dbReference>
<evidence type="ECO:0000256" key="2">
    <source>
        <dbReference type="ARBA" id="ARBA00004994"/>
    </source>
</evidence>
<evidence type="ECO:0000256" key="10">
    <source>
        <dbReference type="ARBA" id="ARBA00048793"/>
    </source>
</evidence>
<sequence length="331" mass="36411">MKFEIVGAGALGLLFGAKLVEAGHEVTFWTRTLEQAELLIKDGISLGEKGGHPKVINSNKFCVYQGQAELALRKNQAADWVFITTKQRHIDEELLTLIKTLHGPKSETVCFQNGIGHLKKISMLLDGKEIHAAVTTEGATRIGAQSVIRSGVGKTTIGVVGRSSHTHLQNDENLELNGVINGESLVKILVNAGFPAFLSKDIDREIFRKLMINAVINPLTALWRIPNGELLDTDERRDLLRQLCVEGEAIYRANGILYDPALYEQILEVCRSTASNVSSMLNDVLQGAPTEVDFINGRLVEMARSKGVPAPGHEMVWRLIRGLTSTDQVRK</sequence>
<evidence type="ECO:0000256" key="5">
    <source>
        <dbReference type="ARBA" id="ARBA00019465"/>
    </source>
</evidence>
<comment type="pathway">
    <text evidence="2 11">Cofactor biosynthesis; (R)-pantothenate biosynthesis; (R)-pantoate from 3-methyl-2-oxobutanoate: step 2/2.</text>
</comment>
<name>A0ABQ1YHS9_9BACL</name>
<dbReference type="Pfam" id="PF02558">
    <property type="entry name" value="ApbA"/>
    <property type="match status" value="1"/>
</dbReference>
<keyword evidence="7 11" id="KW-0521">NADP</keyword>
<dbReference type="Pfam" id="PF08546">
    <property type="entry name" value="ApbA_C"/>
    <property type="match status" value="1"/>
</dbReference>
<dbReference type="Gene3D" id="1.10.1040.10">
    <property type="entry name" value="N-(1-d-carboxylethyl)-l-norvaline Dehydrogenase, domain 2"/>
    <property type="match status" value="1"/>
</dbReference>
<dbReference type="Gene3D" id="3.40.50.720">
    <property type="entry name" value="NAD(P)-binding Rossmann-like Domain"/>
    <property type="match status" value="1"/>
</dbReference>
<evidence type="ECO:0000256" key="1">
    <source>
        <dbReference type="ARBA" id="ARBA00002919"/>
    </source>
</evidence>
<proteinExistence type="inferred from homology"/>
<feature type="domain" description="Ketopantoate reductase C-terminal" evidence="13">
    <location>
        <begin position="201"/>
        <end position="322"/>
    </location>
</feature>
<evidence type="ECO:0000313" key="14">
    <source>
        <dbReference type="EMBL" id="GGH26465.1"/>
    </source>
</evidence>
<dbReference type="RefSeq" id="WP_188539589.1">
    <property type="nucleotide sequence ID" value="NZ_BMFT01000001.1"/>
</dbReference>
<protein>
    <recommendedName>
        <fullName evidence="5 11">2-dehydropantoate 2-reductase</fullName>
        <ecNumber evidence="4 11">1.1.1.169</ecNumber>
    </recommendedName>
    <alternativeName>
        <fullName evidence="9 11">Ketopantoate reductase</fullName>
    </alternativeName>
</protein>
<evidence type="ECO:0000256" key="3">
    <source>
        <dbReference type="ARBA" id="ARBA00007870"/>
    </source>
</evidence>
<dbReference type="SUPFAM" id="SSF51735">
    <property type="entry name" value="NAD(P)-binding Rossmann-fold domains"/>
    <property type="match status" value="1"/>
</dbReference>
<dbReference type="InterPro" id="IPR013752">
    <property type="entry name" value="KPA_reductase"/>
</dbReference>
<evidence type="ECO:0000256" key="6">
    <source>
        <dbReference type="ARBA" id="ARBA00022655"/>
    </source>
</evidence>
<gene>
    <name evidence="14" type="ORF">GCM10008013_27330</name>
</gene>
<comment type="catalytic activity">
    <reaction evidence="10 11">
        <text>(R)-pantoate + NADP(+) = 2-dehydropantoate + NADPH + H(+)</text>
        <dbReference type="Rhea" id="RHEA:16233"/>
        <dbReference type="ChEBI" id="CHEBI:11561"/>
        <dbReference type="ChEBI" id="CHEBI:15378"/>
        <dbReference type="ChEBI" id="CHEBI:15980"/>
        <dbReference type="ChEBI" id="CHEBI:57783"/>
        <dbReference type="ChEBI" id="CHEBI:58349"/>
        <dbReference type="EC" id="1.1.1.169"/>
    </reaction>
</comment>
<feature type="domain" description="Ketopantoate reductase N-terminal" evidence="12">
    <location>
        <begin position="5"/>
        <end position="159"/>
    </location>
</feature>
<dbReference type="PANTHER" id="PTHR43765">
    <property type="entry name" value="2-DEHYDROPANTOATE 2-REDUCTASE-RELATED"/>
    <property type="match status" value="1"/>
</dbReference>
<dbReference type="InterPro" id="IPR008927">
    <property type="entry name" value="6-PGluconate_DH-like_C_sf"/>
</dbReference>
<dbReference type="EC" id="1.1.1.169" evidence="4 11"/>
<evidence type="ECO:0000259" key="12">
    <source>
        <dbReference type="Pfam" id="PF02558"/>
    </source>
</evidence>
<dbReference type="InterPro" id="IPR036291">
    <property type="entry name" value="NAD(P)-bd_dom_sf"/>
</dbReference>
<dbReference type="InterPro" id="IPR013332">
    <property type="entry name" value="KPR_N"/>
</dbReference>
<dbReference type="Proteomes" id="UP000659344">
    <property type="component" value="Unassembled WGS sequence"/>
</dbReference>
<evidence type="ECO:0000256" key="9">
    <source>
        <dbReference type="ARBA" id="ARBA00032024"/>
    </source>
</evidence>
<evidence type="ECO:0000256" key="8">
    <source>
        <dbReference type="ARBA" id="ARBA00023002"/>
    </source>
</evidence>
<comment type="function">
    <text evidence="1 11">Catalyzes the NADPH-dependent reduction of ketopantoate into pantoic acid.</text>
</comment>
<dbReference type="InterPro" id="IPR050838">
    <property type="entry name" value="Ketopantoate_reductase"/>
</dbReference>
<keyword evidence="6 11" id="KW-0566">Pantothenate biosynthesis</keyword>
<organism evidence="14 15">
    <name type="scientific">Paenibacillus segetis</name>
    <dbReference type="NCBI Taxonomy" id="1325360"/>
    <lineage>
        <taxon>Bacteria</taxon>
        <taxon>Bacillati</taxon>
        <taxon>Bacillota</taxon>
        <taxon>Bacilli</taxon>
        <taxon>Bacillales</taxon>
        <taxon>Paenibacillaceae</taxon>
        <taxon>Paenibacillus</taxon>
    </lineage>
</organism>
<dbReference type="NCBIfam" id="TIGR00745">
    <property type="entry name" value="apbA_panE"/>
    <property type="match status" value="1"/>
</dbReference>